<comment type="caution">
    <text evidence="1">The sequence shown here is derived from an EMBL/GenBank/DDBJ whole genome shotgun (WGS) entry which is preliminary data.</text>
</comment>
<dbReference type="Gene3D" id="3.30.40.220">
    <property type="match status" value="2"/>
</dbReference>
<dbReference type="EMBL" id="CAJNNW010009563">
    <property type="protein sequence ID" value="CAE8651061.1"/>
    <property type="molecule type" value="Genomic_DNA"/>
</dbReference>
<protein>
    <submittedName>
        <fullName evidence="1">Uncharacterized protein</fullName>
    </submittedName>
</protein>
<sequence length="487" mass="54942">MARPLHRWVGHLRPARAAPWAFLRSIGFQPEAMQRARWLATCIQPSPAADSLRTSVERGPSRSTVPATLPIFLRRCPGPDSEACAPAVLDLDRLEVMIAEARQRRSIRLKHASPRKPTADGKWLCCSCKIYMPAGDFYRRSKYPDVPIRSDCMGCERKLRQTLFANASRLVYNARSRSKKRNEICILTLDHVLDLLLHQKGRCAYSGVVIETLFSNSHWRWSLERKNNLAGYSPDNCVLIAAEFNTSDYSRPAGVRTSNVIGTAQWSAEKVIYVFGARLINIERSKLAAEVLGARFSIRTYTKPIQQKNIANAAGEFCCRGCNSYKPAADFSKQAAATNGLKGICKKCTSEHNRRYRETLRGQVVILMCLARARSRIRRQAFSLEVDDVLDMVYLQGGRCHYSGVPLQYKRIHADWRMSLERLDNSIGYTKVNCVLTAIEFNTPDYSRNRCTEQVYGTAQWSQAKVTHVWGSVPAESVSFPLPLDSA</sequence>
<dbReference type="AlphaFoldDB" id="A0A813IL84"/>
<accession>A0A813IL84</accession>
<evidence type="ECO:0000313" key="1">
    <source>
        <dbReference type="EMBL" id="CAE8651061.1"/>
    </source>
</evidence>
<name>A0A813IL84_POLGL</name>
<gene>
    <name evidence="1" type="ORF">PGLA2088_LOCUS8804</name>
</gene>
<feature type="non-terminal residue" evidence="1">
    <location>
        <position position="487"/>
    </location>
</feature>
<organism evidence="1 2">
    <name type="scientific">Polarella glacialis</name>
    <name type="common">Dinoflagellate</name>
    <dbReference type="NCBI Taxonomy" id="89957"/>
    <lineage>
        <taxon>Eukaryota</taxon>
        <taxon>Sar</taxon>
        <taxon>Alveolata</taxon>
        <taxon>Dinophyceae</taxon>
        <taxon>Suessiales</taxon>
        <taxon>Suessiaceae</taxon>
        <taxon>Polarella</taxon>
    </lineage>
</organism>
<reference evidence="1" key="1">
    <citation type="submission" date="2021-02" db="EMBL/GenBank/DDBJ databases">
        <authorList>
            <person name="Dougan E. K."/>
            <person name="Rhodes N."/>
            <person name="Thang M."/>
            <person name="Chan C."/>
        </authorList>
    </citation>
    <scope>NUCLEOTIDE SEQUENCE</scope>
</reference>
<evidence type="ECO:0000313" key="2">
    <source>
        <dbReference type="Proteomes" id="UP000626109"/>
    </source>
</evidence>
<proteinExistence type="predicted"/>
<dbReference type="Proteomes" id="UP000626109">
    <property type="component" value="Unassembled WGS sequence"/>
</dbReference>